<name>A0ABP7HG69_9ACTN</name>
<feature type="transmembrane region" description="Helical" evidence="6">
    <location>
        <begin position="180"/>
        <end position="197"/>
    </location>
</feature>
<feature type="domain" description="Type II secretion system protein GspF" evidence="7">
    <location>
        <begin position="73"/>
        <end position="190"/>
    </location>
</feature>
<feature type="transmembrane region" description="Helical" evidence="6">
    <location>
        <begin position="209"/>
        <end position="226"/>
    </location>
</feature>
<reference evidence="9" key="1">
    <citation type="journal article" date="2019" name="Int. J. Syst. Evol. Microbiol.">
        <title>The Global Catalogue of Microorganisms (GCM) 10K type strain sequencing project: providing services to taxonomists for standard genome sequencing and annotation.</title>
        <authorList>
            <consortium name="The Broad Institute Genomics Platform"/>
            <consortium name="The Broad Institute Genome Sequencing Center for Infectious Disease"/>
            <person name="Wu L."/>
            <person name="Ma J."/>
        </authorList>
    </citation>
    <scope>NUCLEOTIDE SEQUENCE [LARGE SCALE GENOMIC DNA]</scope>
    <source>
        <strain evidence="9">JCM 16908</strain>
    </source>
</reference>
<evidence type="ECO:0000313" key="9">
    <source>
        <dbReference type="Proteomes" id="UP001500888"/>
    </source>
</evidence>
<keyword evidence="2" id="KW-1003">Cell membrane</keyword>
<comment type="subcellular location">
    <subcellularLocation>
        <location evidence="1">Cell membrane</location>
        <topology evidence="1">Multi-pass membrane protein</topology>
    </subcellularLocation>
</comment>
<keyword evidence="9" id="KW-1185">Reference proteome</keyword>
<evidence type="ECO:0000256" key="2">
    <source>
        <dbReference type="ARBA" id="ARBA00022475"/>
    </source>
</evidence>
<evidence type="ECO:0000256" key="4">
    <source>
        <dbReference type="ARBA" id="ARBA00022989"/>
    </source>
</evidence>
<protein>
    <recommendedName>
        <fullName evidence="7">Type II secretion system protein GspF domain-containing protein</fullName>
    </recommendedName>
</protein>
<dbReference type="Proteomes" id="UP001500888">
    <property type="component" value="Unassembled WGS sequence"/>
</dbReference>
<evidence type="ECO:0000256" key="6">
    <source>
        <dbReference type="SAM" id="Phobius"/>
    </source>
</evidence>
<keyword evidence="5 6" id="KW-0472">Membrane</keyword>
<sequence>MLVVAVLLVVTAALVWLGPDRATVRLLSLVQHHDDRRWRCIDRLLRYLSRPTQTRQAVAWRMASIELCQGIVAELATGRTPGEALARAASCLDLPDPDVLRPVVATARDGGDVATALERVARDHGSEGLSRLAACWRVSLTVGGGLAALVERVGRSLREAEAHRAEVASQLAGPRSTARLLAGLPVLGLLLAAGLGLRPFAFLFGSPPGFACIGMGVLLDVAGVWWTNRLVAHAQQAGT</sequence>
<keyword evidence="4 6" id="KW-1133">Transmembrane helix</keyword>
<keyword evidence="3 6" id="KW-0812">Transmembrane</keyword>
<accession>A0ABP7HG69</accession>
<organism evidence="8 9">
    <name type="scientific">Sphaerisporangium flaviroseum</name>
    <dbReference type="NCBI Taxonomy" id="509199"/>
    <lineage>
        <taxon>Bacteria</taxon>
        <taxon>Bacillati</taxon>
        <taxon>Actinomycetota</taxon>
        <taxon>Actinomycetes</taxon>
        <taxon>Streptosporangiales</taxon>
        <taxon>Streptosporangiaceae</taxon>
        <taxon>Sphaerisporangium</taxon>
    </lineage>
</organism>
<dbReference type="InterPro" id="IPR018076">
    <property type="entry name" value="T2SS_GspF_dom"/>
</dbReference>
<proteinExistence type="predicted"/>
<comment type="caution">
    <text evidence="8">The sequence shown here is derived from an EMBL/GenBank/DDBJ whole genome shotgun (WGS) entry which is preliminary data.</text>
</comment>
<gene>
    <name evidence="8" type="ORF">GCM10022226_08770</name>
</gene>
<evidence type="ECO:0000256" key="3">
    <source>
        <dbReference type="ARBA" id="ARBA00022692"/>
    </source>
</evidence>
<dbReference type="Pfam" id="PF00482">
    <property type="entry name" value="T2SSF"/>
    <property type="match status" value="1"/>
</dbReference>
<evidence type="ECO:0000259" key="7">
    <source>
        <dbReference type="Pfam" id="PF00482"/>
    </source>
</evidence>
<dbReference type="EMBL" id="BAAAZR010000001">
    <property type="protein sequence ID" value="GAA3791946.1"/>
    <property type="molecule type" value="Genomic_DNA"/>
</dbReference>
<evidence type="ECO:0000313" key="8">
    <source>
        <dbReference type="EMBL" id="GAA3791946.1"/>
    </source>
</evidence>
<dbReference type="PANTHER" id="PTHR35007:SF4">
    <property type="entry name" value="CONSERVED TRANSMEMBRANE PROTEIN-RELATED"/>
    <property type="match status" value="1"/>
</dbReference>
<dbReference type="PANTHER" id="PTHR35007">
    <property type="entry name" value="INTEGRAL MEMBRANE PROTEIN-RELATED"/>
    <property type="match status" value="1"/>
</dbReference>
<evidence type="ECO:0000256" key="1">
    <source>
        <dbReference type="ARBA" id="ARBA00004651"/>
    </source>
</evidence>
<evidence type="ECO:0000256" key="5">
    <source>
        <dbReference type="ARBA" id="ARBA00023136"/>
    </source>
</evidence>